<gene>
    <name evidence="1" type="ORF">S01H4_54670</name>
</gene>
<dbReference type="EMBL" id="BART01031478">
    <property type="protein sequence ID" value="GAH14849.1"/>
    <property type="molecule type" value="Genomic_DNA"/>
</dbReference>
<sequence length="40" mass="4168">MYATAHISAVANTDATSPAVDEGYLKMNGRITATKLDTAP</sequence>
<accession>X1ECH7</accession>
<organism evidence="1">
    <name type="scientific">marine sediment metagenome</name>
    <dbReference type="NCBI Taxonomy" id="412755"/>
    <lineage>
        <taxon>unclassified sequences</taxon>
        <taxon>metagenomes</taxon>
        <taxon>ecological metagenomes</taxon>
    </lineage>
</organism>
<comment type="caution">
    <text evidence="1">The sequence shown here is derived from an EMBL/GenBank/DDBJ whole genome shotgun (WGS) entry which is preliminary data.</text>
</comment>
<feature type="non-terminal residue" evidence="1">
    <location>
        <position position="40"/>
    </location>
</feature>
<evidence type="ECO:0000313" key="1">
    <source>
        <dbReference type="EMBL" id="GAH14849.1"/>
    </source>
</evidence>
<name>X1ECH7_9ZZZZ</name>
<dbReference type="AlphaFoldDB" id="X1ECH7"/>
<proteinExistence type="predicted"/>
<reference evidence="1" key="1">
    <citation type="journal article" date="2014" name="Front. Microbiol.">
        <title>High frequency of phylogenetically diverse reductive dehalogenase-homologous genes in deep subseafloor sedimentary metagenomes.</title>
        <authorList>
            <person name="Kawai M."/>
            <person name="Futagami T."/>
            <person name="Toyoda A."/>
            <person name="Takaki Y."/>
            <person name="Nishi S."/>
            <person name="Hori S."/>
            <person name="Arai W."/>
            <person name="Tsubouchi T."/>
            <person name="Morono Y."/>
            <person name="Uchiyama I."/>
            <person name="Ito T."/>
            <person name="Fujiyama A."/>
            <person name="Inagaki F."/>
            <person name="Takami H."/>
        </authorList>
    </citation>
    <scope>NUCLEOTIDE SEQUENCE</scope>
    <source>
        <strain evidence="1">Expedition CK06-06</strain>
    </source>
</reference>
<protein>
    <submittedName>
        <fullName evidence="1">Uncharacterized protein</fullName>
    </submittedName>
</protein>